<dbReference type="Proteomes" id="UP000547674">
    <property type="component" value="Unassembled WGS sequence"/>
</dbReference>
<dbReference type="GO" id="GO:1990112">
    <property type="term" value="C:RQC complex"/>
    <property type="evidence" value="ECO:0007669"/>
    <property type="project" value="TreeGrafter"/>
</dbReference>
<dbReference type="EMBL" id="JABDJR010000056">
    <property type="protein sequence ID" value="NNF05427.1"/>
    <property type="molecule type" value="Genomic_DNA"/>
</dbReference>
<dbReference type="InterPro" id="IPR051608">
    <property type="entry name" value="RQC_Subunit_NEMF"/>
</dbReference>
<dbReference type="PANTHER" id="PTHR15239">
    <property type="entry name" value="NUCLEAR EXPORT MEDIATOR FACTOR NEMF"/>
    <property type="match status" value="1"/>
</dbReference>
<evidence type="ECO:0000256" key="1">
    <source>
        <dbReference type="SAM" id="MobiDB-lite"/>
    </source>
</evidence>
<comment type="caution">
    <text evidence="2">The sequence shown here is derived from an EMBL/GenBank/DDBJ whole genome shotgun (WGS) entry which is preliminary data.</text>
</comment>
<feature type="region of interest" description="Disordered" evidence="1">
    <location>
        <begin position="141"/>
        <end position="165"/>
    </location>
</feature>
<reference evidence="2 3" key="1">
    <citation type="submission" date="2020-03" db="EMBL/GenBank/DDBJ databases">
        <title>Metabolic flexibility allows generalist bacteria to become dominant in a frequently disturbed ecosystem.</title>
        <authorList>
            <person name="Chen Y.-J."/>
            <person name="Leung P.M."/>
            <person name="Bay S.K."/>
            <person name="Hugenholtz P."/>
            <person name="Kessler A.J."/>
            <person name="Shelley G."/>
            <person name="Waite D.W."/>
            <person name="Cook P.L."/>
            <person name="Greening C."/>
        </authorList>
    </citation>
    <scope>NUCLEOTIDE SEQUENCE [LARGE SCALE GENOMIC DNA]</scope>
    <source>
        <strain evidence="2">SS_bin_28</strain>
    </source>
</reference>
<dbReference type="PANTHER" id="PTHR15239:SF6">
    <property type="entry name" value="RIBOSOME QUALITY CONTROL COMPLEX SUBUNIT NEMF"/>
    <property type="match status" value="1"/>
</dbReference>
<proteinExistence type="predicted"/>
<dbReference type="Pfam" id="PF05833">
    <property type="entry name" value="NFACT_N"/>
    <property type="match status" value="1"/>
</dbReference>
<organism evidence="2 3">
    <name type="scientific">Eiseniibacteriota bacterium</name>
    <dbReference type="NCBI Taxonomy" id="2212470"/>
    <lineage>
        <taxon>Bacteria</taxon>
        <taxon>Candidatus Eiseniibacteriota</taxon>
    </lineage>
</organism>
<feature type="region of interest" description="Disordered" evidence="1">
    <location>
        <begin position="440"/>
        <end position="459"/>
    </location>
</feature>
<name>A0A7Y2E6T4_UNCEI</name>
<accession>A0A7Y2E6T4</accession>
<dbReference type="GO" id="GO:0072344">
    <property type="term" value="P:rescue of stalled ribosome"/>
    <property type="evidence" value="ECO:0007669"/>
    <property type="project" value="TreeGrafter"/>
</dbReference>
<evidence type="ECO:0000313" key="2">
    <source>
        <dbReference type="EMBL" id="NNF05427.1"/>
    </source>
</evidence>
<dbReference type="GO" id="GO:0000049">
    <property type="term" value="F:tRNA binding"/>
    <property type="evidence" value="ECO:0007669"/>
    <property type="project" value="TreeGrafter"/>
</dbReference>
<dbReference type="AlphaFoldDB" id="A0A7Y2E6T4"/>
<dbReference type="Gene3D" id="2.30.310.10">
    <property type="entry name" value="ibrinogen binding protein from staphylococcus aureus domain"/>
    <property type="match status" value="1"/>
</dbReference>
<protein>
    <submittedName>
        <fullName evidence="2">Fibronectin-binding domain-containing protein</fullName>
    </submittedName>
</protein>
<sequence>MNSLTLRTLLEDCRSLIGKRFNRAQAPGNWELRFELDEKQVVLSLHPEHNTLYISPEPLELTRETGLTKSLEQHLKGATLDQIEQSGLDRQAVWKFRGRDRLGDPVFHQLVFEMTGKGANLVLVQGEKLWSGRVLARYKDDRSRRNPRPLNPGASFRPRSSTKKDITRDELSELVERLKTIPKEDFTPKEVAKAWEGVDIYLAEVLWQPAPVTGDPTPEMLAERWQVAHRNLQPGHDTYQPTAVLGNLGKAAALVFHPLKETLERDDLEAHTFPTLQETLRSAYSHFLRGHRAGQNTSLVHAVRRIVKRNEKAIAALGREAGTDRSADSLRRQGEAILAAAHTLEKGMKSAELPDPSTGDMLEIRLNPAKTPSENAELYFKKARKADRAGDKIGDRSSELHERMRGLQDLSKRLDAFMGREPDDEWLQDAKALQVPLPKEHAERVQGDQPEDGLSSTLRPRRYDLGKGWEVLVGKNNRSNHIVSFEISRPHDIWMHASGCPGSHLLLRHDEKGKEPPRDVLLTAAGIAAFFSKARNSTKVPVTVAEKRHVRRPRKAPVGQALVGEHKTIIVTPINPDRK</sequence>
<dbReference type="GO" id="GO:0043023">
    <property type="term" value="F:ribosomal large subunit binding"/>
    <property type="evidence" value="ECO:0007669"/>
    <property type="project" value="TreeGrafter"/>
</dbReference>
<gene>
    <name evidence="2" type="ORF">HKN21_01575</name>
</gene>
<evidence type="ECO:0000313" key="3">
    <source>
        <dbReference type="Proteomes" id="UP000547674"/>
    </source>
</evidence>